<dbReference type="SUPFAM" id="SSF46785">
    <property type="entry name" value="Winged helix' DNA-binding domain"/>
    <property type="match status" value="1"/>
</dbReference>
<sequence length="237" mass="25941">MTFHHSPEGNRGWSAGTLLARMAEDDRRGLLELSTPRVYSGGHELIRQGEPSGPVYLLLDALVTVTASVENGIETLIGIGVSGDIVGEMAVIDDCPRFASVTLCRKSLVGRIPGPAFMGYLQRHPSVPLVLGRILSDRLRHAHRRRLEFTGYDVDIRLARALLELARLHGRRQPEGLDIGVPLSQAELGALIGATEGSVQRALRQLAARSWVRTKHRGVLITNHEALTRFAELATEP</sequence>
<keyword evidence="3" id="KW-0804">Transcription</keyword>
<name>A0A919RJU9_9ACTN</name>
<dbReference type="PROSITE" id="PS51063">
    <property type="entry name" value="HTH_CRP_2"/>
    <property type="match status" value="1"/>
</dbReference>
<evidence type="ECO:0000256" key="2">
    <source>
        <dbReference type="ARBA" id="ARBA00023125"/>
    </source>
</evidence>
<dbReference type="CDD" id="cd00038">
    <property type="entry name" value="CAP_ED"/>
    <property type="match status" value="1"/>
</dbReference>
<keyword evidence="1" id="KW-0805">Transcription regulation</keyword>
<evidence type="ECO:0000256" key="3">
    <source>
        <dbReference type="ARBA" id="ARBA00023163"/>
    </source>
</evidence>
<feature type="domain" description="HTH crp-type" evidence="5">
    <location>
        <begin position="152"/>
        <end position="225"/>
    </location>
</feature>
<dbReference type="InterPro" id="IPR014710">
    <property type="entry name" value="RmlC-like_jellyroll"/>
</dbReference>
<dbReference type="Proteomes" id="UP000606172">
    <property type="component" value="Unassembled WGS sequence"/>
</dbReference>
<dbReference type="InterPro" id="IPR018490">
    <property type="entry name" value="cNMP-bd_dom_sf"/>
</dbReference>
<gene>
    <name evidence="6" type="ORF">Ssi02_48180</name>
</gene>
<dbReference type="Gene3D" id="1.10.10.10">
    <property type="entry name" value="Winged helix-like DNA-binding domain superfamily/Winged helix DNA-binding domain"/>
    <property type="match status" value="1"/>
</dbReference>
<dbReference type="InterPro" id="IPR012318">
    <property type="entry name" value="HTH_CRP"/>
</dbReference>
<dbReference type="GO" id="GO:0003677">
    <property type="term" value="F:DNA binding"/>
    <property type="evidence" value="ECO:0007669"/>
    <property type="project" value="UniProtKB-KW"/>
</dbReference>
<dbReference type="Pfam" id="PF00027">
    <property type="entry name" value="cNMP_binding"/>
    <property type="match status" value="1"/>
</dbReference>
<evidence type="ECO:0000313" key="6">
    <source>
        <dbReference type="EMBL" id="GII94587.1"/>
    </source>
</evidence>
<dbReference type="InterPro" id="IPR036390">
    <property type="entry name" value="WH_DNA-bd_sf"/>
</dbReference>
<dbReference type="GO" id="GO:0005829">
    <property type="term" value="C:cytosol"/>
    <property type="evidence" value="ECO:0007669"/>
    <property type="project" value="TreeGrafter"/>
</dbReference>
<evidence type="ECO:0000259" key="4">
    <source>
        <dbReference type="PROSITE" id="PS50042"/>
    </source>
</evidence>
<evidence type="ECO:0000256" key="1">
    <source>
        <dbReference type="ARBA" id="ARBA00023015"/>
    </source>
</evidence>
<dbReference type="PANTHER" id="PTHR24567:SF74">
    <property type="entry name" value="HTH-TYPE TRANSCRIPTIONAL REGULATOR ARCR"/>
    <property type="match status" value="1"/>
</dbReference>
<protein>
    <submittedName>
        <fullName evidence="6">Crp/Fnr family transcriptional regulator</fullName>
    </submittedName>
</protein>
<dbReference type="PANTHER" id="PTHR24567">
    <property type="entry name" value="CRP FAMILY TRANSCRIPTIONAL REGULATORY PROTEIN"/>
    <property type="match status" value="1"/>
</dbReference>
<dbReference type="Gene3D" id="2.60.120.10">
    <property type="entry name" value="Jelly Rolls"/>
    <property type="match status" value="1"/>
</dbReference>
<proteinExistence type="predicted"/>
<dbReference type="InterPro" id="IPR036388">
    <property type="entry name" value="WH-like_DNA-bd_sf"/>
</dbReference>
<dbReference type="EMBL" id="BOOW01000030">
    <property type="protein sequence ID" value="GII94587.1"/>
    <property type="molecule type" value="Genomic_DNA"/>
</dbReference>
<dbReference type="SMART" id="SM00100">
    <property type="entry name" value="cNMP"/>
    <property type="match status" value="1"/>
</dbReference>
<dbReference type="AlphaFoldDB" id="A0A919RJU9"/>
<reference evidence="6" key="1">
    <citation type="submission" date="2021-01" db="EMBL/GenBank/DDBJ databases">
        <title>Whole genome shotgun sequence of Sinosporangium siamense NBRC 109515.</title>
        <authorList>
            <person name="Komaki H."/>
            <person name="Tamura T."/>
        </authorList>
    </citation>
    <scope>NUCLEOTIDE SEQUENCE</scope>
    <source>
        <strain evidence="6">NBRC 109515</strain>
    </source>
</reference>
<evidence type="ECO:0000259" key="5">
    <source>
        <dbReference type="PROSITE" id="PS51063"/>
    </source>
</evidence>
<dbReference type="SUPFAM" id="SSF51206">
    <property type="entry name" value="cAMP-binding domain-like"/>
    <property type="match status" value="1"/>
</dbReference>
<keyword evidence="2" id="KW-0238">DNA-binding</keyword>
<dbReference type="PROSITE" id="PS50042">
    <property type="entry name" value="CNMP_BINDING_3"/>
    <property type="match status" value="1"/>
</dbReference>
<keyword evidence="7" id="KW-1185">Reference proteome</keyword>
<dbReference type="GO" id="GO:0003700">
    <property type="term" value="F:DNA-binding transcription factor activity"/>
    <property type="evidence" value="ECO:0007669"/>
    <property type="project" value="TreeGrafter"/>
</dbReference>
<comment type="caution">
    <text evidence="6">The sequence shown here is derived from an EMBL/GenBank/DDBJ whole genome shotgun (WGS) entry which is preliminary data.</text>
</comment>
<feature type="domain" description="Cyclic nucleotide-binding" evidence="4">
    <location>
        <begin position="18"/>
        <end position="101"/>
    </location>
</feature>
<accession>A0A919RJU9</accession>
<dbReference type="InterPro" id="IPR000595">
    <property type="entry name" value="cNMP-bd_dom"/>
</dbReference>
<evidence type="ECO:0000313" key="7">
    <source>
        <dbReference type="Proteomes" id="UP000606172"/>
    </source>
</evidence>
<dbReference type="Pfam" id="PF13545">
    <property type="entry name" value="HTH_Crp_2"/>
    <property type="match status" value="1"/>
</dbReference>
<organism evidence="6 7">
    <name type="scientific">Sinosporangium siamense</name>
    <dbReference type="NCBI Taxonomy" id="1367973"/>
    <lineage>
        <taxon>Bacteria</taxon>
        <taxon>Bacillati</taxon>
        <taxon>Actinomycetota</taxon>
        <taxon>Actinomycetes</taxon>
        <taxon>Streptosporangiales</taxon>
        <taxon>Streptosporangiaceae</taxon>
        <taxon>Sinosporangium</taxon>
    </lineage>
</organism>
<dbReference type="InterPro" id="IPR050397">
    <property type="entry name" value="Env_Response_Regulators"/>
</dbReference>